<keyword evidence="2 5" id="KW-0597">Phosphoprotein</keyword>
<comment type="similarity">
    <text evidence="5">Belongs to the MoaD family. MOCS2A subfamily.</text>
</comment>
<dbReference type="InterPro" id="IPR044672">
    <property type="entry name" value="MOCS2A"/>
</dbReference>
<name>A0A8H3Z0V3_VENIN</name>
<comment type="subunit">
    <text evidence="5">Heterotetramer; composed of 2 small (MOCS2A) and 2 large (MOCS2B) subunits.</text>
</comment>
<comment type="pathway">
    <text evidence="5">Cofactor biosynthesis; molybdopterin biosynthesis.</text>
</comment>
<dbReference type="EMBL" id="WNWS01000116">
    <property type="protein sequence ID" value="KAE9979558.1"/>
    <property type="molecule type" value="Genomic_DNA"/>
</dbReference>
<dbReference type="Gene3D" id="3.10.20.30">
    <property type="match status" value="1"/>
</dbReference>
<gene>
    <name evidence="5" type="primary">cnxG</name>
    <name evidence="7" type="ORF">BLS_007957</name>
    <name evidence="8" type="ORF">EG327_007100</name>
    <name evidence="6" type="ORF">EG328_000811</name>
</gene>
<dbReference type="GO" id="GO:0030366">
    <property type="term" value="F:molybdopterin synthase activity"/>
    <property type="evidence" value="ECO:0007669"/>
    <property type="project" value="UniProtKB-UniRule"/>
</dbReference>
<evidence type="ECO:0000313" key="7">
    <source>
        <dbReference type="EMBL" id="KAE9981039.1"/>
    </source>
</evidence>
<reference evidence="7 9" key="1">
    <citation type="submission" date="2019-11" db="EMBL/GenBank/DDBJ databases">
        <title>Venturia inaequalis Genome Resource.</title>
        <authorList>
            <person name="Lichtner F.J."/>
        </authorList>
    </citation>
    <scope>NUCLEOTIDE SEQUENCE [LARGE SCALE GENOMIC DNA]</scope>
    <source>
        <strain evidence="6 10">120213</strain>
        <strain evidence="7">Bline_iso_100314</strain>
        <strain evidence="8 11">DMI_063113</strain>
    </source>
</reference>
<organism evidence="7 9">
    <name type="scientific">Venturia inaequalis</name>
    <name type="common">Apple scab fungus</name>
    <dbReference type="NCBI Taxonomy" id="5025"/>
    <lineage>
        <taxon>Eukaryota</taxon>
        <taxon>Fungi</taxon>
        <taxon>Dikarya</taxon>
        <taxon>Ascomycota</taxon>
        <taxon>Pezizomycotina</taxon>
        <taxon>Dothideomycetes</taxon>
        <taxon>Pleosporomycetidae</taxon>
        <taxon>Venturiales</taxon>
        <taxon>Venturiaceae</taxon>
        <taxon>Venturia</taxon>
    </lineage>
</organism>
<evidence type="ECO:0000313" key="6">
    <source>
        <dbReference type="EMBL" id="KAE9979558.1"/>
    </source>
</evidence>
<evidence type="ECO:0000313" key="10">
    <source>
        <dbReference type="Proteomes" id="UP000447873"/>
    </source>
</evidence>
<keyword evidence="1 5" id="KW-0963">Cytoplasm</keyword>
<keyword evidence="3 5" id="KW-0547">Nucleotide-binding</keyword>
<dbReference type="GO" id="GO:0000166">
    <property type="term" value="F:nucleotide binding"/>
    <property type="evidence" value="ECO:0007669"/>
    <property type="project" value="UniProtKB-KW"/>
</dbReference>
<sequence>MDTFTILYFASANTFTKKKDEQLAAPLALSKLFETLEEKYPGIKTKVLSSSALTINLEYVHLEDNADDRIIKSGDEVAIIPPVSSG</sequence>
<comment type="subcellular location">
    <subcellularLocation>
        <location evidence="5">Cytoplasm</location>
    </subcellularLocation>
</comment>
<dbReference type="InterPro" id="IPR003749">
    <property type="entry name" value="ThiS/MoaD-like"/>
</dbReference>
<dbReference type="PANTHER" id="PTHR33359">
    <property type="entry name" value="MOLYBDOPTERIN SYNTHASE SULFUR CARRIER SUBUNIT"/>
    <property type="match status" value="1"/>
</dbReference>
<dbReference type="SUPFAM" id="SSF54285">
    <property type="entry name" value="MoaD/ThiS"/>
    <property type="match status" value="1"/>
</dbReference>
<evidence type="ECO:0000256" key="1">
    <source>
        <dbReference type="ARBA" id="ARBA00022490"/>
    </source>
</evidence>
<dbReference type="EMBL" id="WNWQ01000065">
    <property type="protein sequence ID" value="KAE9981039.1"/>
    <property type="molecule type" value="Genomic_DNA"/>
</dbReference>
<comment type="caution">
    <text evidence="7">The sequence shown here is derived from an EMBL/GenBank/DDBJ whole genome shotgun (WGS) entry which is preliminary data.</text>
</comment>
<dbReference type="PANTHER" id="PTHR33359:SF1">
    <property type="entry name" value="MOLYBDOPTERIN SYNTHASE SULFUR CARRIER SUBUNIT"/>
    <property type="match status" value="1"/>
</dbReference>
<dbReference type="AlphaFoldDB" id="A0A8H3Z0V3"/>
<feature type="modified residue" description="Glycyl adenylate; alternate" evidence="5">
    <location>
        <position position="86"/>
    </location>
</feature>
<dbReference type="InterPro" id="IPR028887">
    <property type="entry name" value="MOCS2A_euk"/>
</dbReference>
<accession>A0A8H3Z0V3</accession>
<evidence type="ECO:0000313" key="11">
    <source>
        <dbReference type="Proteomes" id="UP000490939"/>
    </source>
</evidence>
<evidence type="ECO:0000256" key="5">
    <source>
        <dbReference type="HAMAP-Rule" id="MF_03051"/>
    </source>
</evidence>
<dbReference type="Proteomes" id="UP000490939">
    <property type="component" value="Unassembled WGS sequence"/>
</dbReference>
<feature type="modified residue" description="1-thioglycine; alternate" evidence="5">
    <location>
        <position position="86"/>
    </location>
</feature>
<keyword evidence="11" id="KW-1185">Reference proteome</keyword>
<dbReference type="InterPro" id="IPR016155">
    <property type="entry name" value="Mopterin_synth/thiamin_S_b"/>
</dbReference>
<dbReference type="GO" id="GO:1990140">
    <property type="term" value="C:molybdopterin synthase complex"/>
    <property type="evidence" value="ECO:0007669"/>
    <property type="project" value="UniProtKB-UniRule"/>
</dbReference>
<dbReference type="Proteomes" id="UP000433883">
    <property type="component" value="Unassembled WGS sequence"/>
</dbReference>
<dbReference type="UniPathway" id="UPA00344"/>
<evidence type="ECO:0000256" key="2">
    <source>
        <dbReference type="ARBA" id="ARBA00022553"/>
    </source>
</evidence>
<dbReference type="InterPro" id="IPR012675">
    <property type="entry name" value="Beta-grasp_dom_sf"/>
</dbReference>
<evidence type="ECO:0000256" key="3">
    <source>
        <dbReference type="ARBA" id="ARBA00022741"/>
    </source>
</evidence>
<comment type="PTM">
    <text evidence="5">C-terminal thiocarboxylation occurs in 2 steps, it is first acyl-adenylated (-COAMP) via the hesA/moeB/thiF part of UBA4, then thiocarboxylated (-COSH) via the rhodanese domain of UBA4.</text>
</comment>
<dbReference type="EMBL" id="WNWR01000042">
    <property type="protein sequence ID" value="KAE9992965.1"/>
    <property type="molecule type" value="Genomic_DNA"/>
</dbReference>
<proteinExistence type="inferred from homology"/>
<dbReference type="CDD" id="cd00754">
    <property type="entry name" value="Ubl_MoaD"/>
    <property type="match status" value="1"/>
</dbReference>
<evidence type="ECO:0000313" key="9">
    <source>
        <dbReference type="Proteomes" id="UP000433883"/>
    </source>
</evidence>
<comment type="function">
    <text evidence="5">Acts as a sulfur carrier required for molybdopterin biosynthesis. Component of the molybdopterin synthase complex that catalyzes the conversion of precursor Z into molybdopterin by mediating the incorporation of 2 sulfur atoms into precursor Z to generate a dithiolene group. In the complex, serves as sulfur donor by being thiocarboxylated (-COSH) at its C-terminus by UBA4. After interaction with MOCS2B, the sulfur is then transferred to precursor Z to form molybdopterin.</text>
</comment>
<keyword evidence="4 5" id="KW-0501">Molybdenum cofactor biosynthesis</keyword>
<dbReference type="Proteomes" id="UP000447873">
    <property type="component" value="Unassembled WGS sequence"/>
</dbReference>
<dbReference type="GO" id="GO:1990133">
    <property type="term" value="C:molybdopterin adenylyltransferase complex"/>
    <property type="evidence" value="ECO:0007669"/>
    <property type="project" value="TreeGrafter"/>
</dbReference>
<dbReference type="Pfam" id="PF02597">
    <property type="entry name" value="ThiS"/>
    <property type="match status" value="1"/>
</dbReference>
<evidence type="ECO:0000256" key="4">
    <source>
        <dbReference type="ARBA" id="ARBA00023150"/>
    </source>
</evidence>
<dbReference type="GO" id="GO:0006777">
    <property type="term" value="P:Mo-molybdopterin cofactor biosynthetic process"/>
    <property type="evidence" value="ECO:0007669"/>
    <property type="project" value="UniProtKB-UniRule"/>
</dbReference>
<dbReference type="HAMAP" id="MF_03051">
    <property type="entry name" value="MOCS2A"/>
    <property type="match status" value="1"/>
</dbReference>
<evidence type="ECO:0000313" key="8">
    <source>
        <dbReference type="EMBL" id="KAE9992965.1"/>
    </source>
</evidence>
<protein>
    <recommendedName>
        <fullName evidence="5">Molybdopterin synthase sulfur carrier subunit</fullName>
    </recommendedName>
    <alternativeName>
        <fullName evidence="5">Common component for nitrate reductase and xanthine dehydrogenase protein G</fullName>
    </alternativeName>
    <alternativeName>
        <fullName evidence="5">Molybdenum cofactor synthesis protein 2 small subunit</fullName>
    </alternativeName>
    <alternativeName>
        <fullName evidence="5">Molybdenum cofactor synthesis protein 2A</fullName>
    </alternativeName>
    <alternativeName>
        <fullName evidence="5">Sulfur carrier protein MOCS2A</fullName>
        <shortName evidence="5">MOCS2A</shortName>
    </alternativeName>
</protein>